<gene>
    <name evidence="2" type="ORF">H8S45_07850</name>
</gene>
<evidence type="ECO:0000313" key="3">
    <source>
        <dbReference type="Proteomes" id="UP000606499"/>
    </source>
</evidence>
<keyword evidence="3" id="KW-1185">Reference proteome</keyword>
<evidence type="ECO:0000313" key="2">
    <source>
        <dbReference type="EMBL" id="MBC5725371.1"/>
    </source>
</evidence>
<name>A0A923RWM4_9FIRM</name>
<dbReference type="Proteomes" id="UP000606499">
    <property type="component" value="Unassembled WGS sequence"/>
</dbReference>
<evidence type="ECO:0000256" key="1">
    <source>
        <dbReference type="SAM" id="SignalP"/>
    </source>
</evidence>
<proteinExistence type="predicted"/>
<dbReference type="AlphaFoldDB" id="A0A923RWM4"/>
<feature type="chain" id="PRO_5036926964" description="NEAT domain-containing protein" evidence="1">
    <location>
        <begin position="26"/>
        <end position="126"/>
    </location>
</feature>
<organism evidence="2 3">
    <name type="scientific">Agathobaculum faecis</name>
    <dbReference type="NCBI Taxonomy" id="2763013"/>
    <lineage>
        <taxon>Bacteria</taxon>
        <taxon>Bacillati</taxon>
        <taxon>Bacillota</taxon>
        <taxon>Clostridia</taxon>
        <taxon>Eubacteriales</taxon>
        <taxon>Butyricicoccaceae</taxon>
        <taxon>Agathobaculum</taxon>
    </lineage>
</organism>
<reference evidence="2" key="1">
    <citation type="submission" date="2020-08" db="EMBL/GenBank/DDBJ databases">
        <title>Genome public.</title>
        <authorList>
            <person name="Liu C."/>
            <person name="Sun Q."/>
        </authorList>
    </citation>
    <scope>NUCLEOTIDE SEQUENCE</scope>
    <source>
        <strain evidence="2">NSJ-28</strain>
    </source>
</reference>
<feature type="signal peptide" evidence="1">
    <location>
        <begin position="1"/>
        <end position="25"/>
    </location>
</feature>
<accession>A0A923RWM4</accession>
<evidence type="ECO:0008006" key="4">
    <source>
        <dbReference type="Google" id="ProtNLM"/>
    </source>
</evidence>
<protein>
    <recommendedName>
        <fullName evidence="4">NEAT domain-containing protein</fullName>
    </recommendedName>
</protein>
<dbReference type="RefSeq" id="WP_107631384.1">
    <property type="nucleotide sequence ID" value="NZ_JACOPL010000006.1"/>
</dbReference>
<keyword evidence="1" id="KW-0732">Signal</keyword>
<dbReference type="EMBL" id="JACOPL010000006">
    <property type="protein sequence ID" value="MBC5725371.1"/>
    <property type="molecule type" value="Genomic_DNA"/>
</dbReference>
<comment type="caution">
    <text evidence="2">The sequence shown here is derived from an EMBL/GenBank/DDBJ whole genome shotgun (WGS) entry which is preliminary data.</text>
</comment>
<sequence length="126" mass="13971">MKNKIKRMVSVLLLVVCALSFSAQAAVYESKEFRKTEASLSATSSTLYLDFYVKTNTINSQLGIKSIKLYDVTTGSNKIYAGPMSSGIEYQDSCAVPATKGHRYYANVTFYADGYTKQIKTNTITF</sequence>